<proteinExistence type="inferred from homology"/>
<comment type="similarity">
    <text evidence="1">Belongs to the phD/YefM antitoxin family.</text>
</comment>
<dbReference type="Proteomes" id="UP000614272">
    <property type="component" value="Unassembled WGS sequence"/>
</dbReference>
<sequence>MRVETISYIKQHAAKLDVEEPIVVTQGGRPVYRIESEVSARLRDESIALLKMMNLAERDIRQGKTLSSVQAKQQLRDLIPEAADDEQG</sequence>
<evidence type="ECO:0000313" key="2">
    <source>
        <dbReference type="EMBL" id="GGD57343.1"/>
    </source>
</evidence>
<dbReference type="InterPro" id="IPR036165">
    <property type="entry name" value="YefM-like_sf"/>
</dbReference>
<organism evidence="2 3">
    <name type="scientific">Lacimicrobium alkaliphilum</name>
    <dbReference type="NCBI Taxonomy" id="1526571"/>
    <lineage>
        <taxon>Bacteria</taxon>
        <taxon>Pseudomonadati</taxon>
        <taxon>Pseudomonadota</taxon>
        <taxon>Gammaproteobacteria</taxon>
        <taxon>Alteromonadales</taxon>
        <taxon>Alteromonadaceae</taxon>
        <taxon>Lacimicrobium</taxon>
    </lineage>
</organism>
<dbReference type="EMBL" id="BMGJ01000003">
    <property type="protein sequence ID" value="GGD57343.1"/>
    <property type="molecule type" value="Genomic_DNA"/>
</dbReference>
<evidence type="ECO:0000256" key="1">
    <source>
        <dbReference type="ARBA" id="ARBA00009981"/>
    </source>
</evidence>
<keyword evidence="3" id="KW-1185">Reference proteome</keyword>
<dbReference type="RefSeq" id="WP_099034027.1">
    <property type="nucleotide sequence ID" value="NZ_BMGJ01000003.1"/>
</dbReference>
<accession>A0ABQ1R688</accession>
<dbReference type="SUPFAM" id="SSF143120">
    <property type="entry name" value="YefM-like"/>
    <property type="match status" value="1"/>
</dbReference>
<evidence type="ECO:0000313" key="3">
    <source>
        <dbReference type="Proteomes" id="UP000614272"/>
    </source>
</evidence>
<reference evidence="3" key="1">
    <citation type="journal article" date="2019" name="Int. J. Syst. Evol. Microbiol.">
        <title>The Global Catalogue of Microorganisms (GCM) 10K type strain sequencing project: providing services to taxonomists for standard genome sequencing and annotation.</title>
        <authorList>
            <consortium name="The Broad Institute Genomics Platform"/>
            <consortium name="The Broad Institute Genome Sequencing Center for Infectious Disease"/>
            <person name="Wu L."/>
            <person name="Ma J."/>
        </authorList>
    </citation>
    <scope>NUCLEOTIDE SEQUENCE [LARGE SCALE GENOMIC DNA]</scope>
    <source>
        <strain evidence="3">CGMCC 1.12923</strain>
    </source>
</reference>
<protein>
    <submittedName>
        <fullName evidence="2">Antitoxin</fullName>
    </submittedName>
</protein>
<name>A0ABQ1R688_9ALTE</name>
<comment type="caution">
    <text evidence="2">The sequence shown here is derived from an EMBL/GenBank/DDBJ whole genome shotgun (WGS) entry which is preliminary data.</text>
</comment>
<gene>
    <name evidence="2" type="ORF">GCM10011357_11000</name>
</gene>